<dbReference type="EMBL" id="CP154792">
    <property type="protein sequence ID" value="XAN17615.1"/>
    <property type="molecule type" value="Genomic_DNA"/>
</dbReference>
<sequence>MDQRVLRQHKREPKVLADIPTFSPLKKNTLPGQYRRLGRPRAHGSKLLPVSESHSVFFIWRDGDIFTDRHFYGYLVDCLPGEKYRTLLEFHWHPSHKGFHCVTPCGSDVDYTGRMLPHCQELNLTTRPHLDPAKDDDRLALIEFFCHICGIQIQNRNDDRSGLLWN</sequence>
<dbReference type="Proteomes" id="UP001446337">
    <property type="component" value="Chromosome"/>
</dbReference>
<reference evidence="1 2" key="1">
    <citation type="submission" date="2024-05" db="EMBL/GenBank/DDBJ databases">
        <title>Achromobacter denitrificans. BP1, complete genome.</title>
        <authorList>
            <person name="Zhang B."/>
        </authorList>
    </citation>
    <scope>NUCLEOTIDE SEQUENCE [LARGE SCALE GENOMIC DNA]</scope>
    <source>
        <strain evidence="1 2">BP1</strain>
    </source>
</reference>
<evidence type="ECO:0000313" key="1">
    <source>
        <dbReference type="EMBL" id="XAN17615.1"/>
    </source>
</evidence>
<name>A0ABZ3G6D9_ACHDE</name>
<dbReference type="RefSeq" id="WP_343499223.1">
    <property type="nucleotide sequence ID" value="NZ_CP154792.1"/>
</dbReference>
<keyword evidence="2" id="KW-1185">Reference proteome</keyword>
<accession>A0ABZ3G6D9</accession>
<protein>
    <submittedName>
        <fullName evidence="1">Uncharacterized protein</fullName>
    </submittedName>
</protein>
<organism evidence="1 2">
    <name type="scientific">Achromobacter denitrificans</name>
    <name type="common">Alcaligenes denitrificans</name>
    <dbReference type="NCBI Taxonomy" id="32002"/>
    <lineage>
        <taxon>Bacteria</taxon>
        <taxon>Pseudomonadati</taxon>
        <taxon>Pseudomonadota</taxon>
        <taxon>Betaproteobacteria</taxon>
        <taxon>Burkholderiales</taxon>
        <taxon>Alcaligenaceae</taxon>
        <taxon>Achromobacter</taxon>
    </lineage>
</organism>
<gene>
    <name evidence="1" type="ORF">AAIK43_06175</name>
</gene>
<proteinExistence type="predicted"/>
<evidence type="ECO:0000313" key="2">
    <source>
        <dbReference type="Proteomes" id="UP001446337"/>
    </source>
</evidence>